<evidence type="ECO:0008006" key="8">
    <source>
        <dbReference type="Google" id="ProtNLM"/>
    </source>
</evidence>
<dbReference type="InterPro" id="IPR036259">
    <property type="entry name" value="MFS_trans_sf"/>
</dbReference>
<gene>
    <name evidence="6" type="ORF">K503DRAFT_806587</name>
</gene>
<dbReference type="Proteomes" id="UP000092154">
    <property type="component" value="Unassembled WGS sequence"/>
</dbReference>
<accession>A0A1B7ME83</accession>
<sequence length="220" mass="23572">MTTSSDEKRIGSNTPDSDFVSVYERPKGLRGIYYHPITQVVMLGFVCFLCPGMFNALTGLGGGGQVDPTTSANSTCAVYATYAFFAFFSGTVNNKIGAKRTLLLGTLGYALYVGSYLQVFFFLSAINIHPDAGWFVVTSGAILGVTAAFLWTAQGSLMLSYCTEAQKGLFISIFWAIFNLGAVVGSVVSFGQNFRSTTNGVSNGTYVGSLTIIYNNYHSS</sequence>
<evidence type="ECO:0000256" key="1">
    <source>
        <dbReference type="ARBA" id="ARBA00004141"/>
    </source>
</evidence>
<organism evidence="6 7">
    <name type="scientific">Rhizopogon vinicolor AM-OR11-026</name>
    <dbReference type="NCBI Taxonomy" id="1314800"/>
    <lineage>
        <taxon>Eukaryota</taxon>
        <taxon>Fungi</taxon>
        <taxon>Dikarya</taxon>
        <taxon>Basidiomycota</taxon>
        <taxon>Agaricomycotina</taxon>
        <taxon>Agaricomycetes</taxon>
        <taxon>Agaricomycetidae</taxon>
        <taxon>Boletales</taxon>
        <taxon>Suillineae</taxon>
        <taxon>Rhizopogonaceae</taxon>
        <taxon>Rhizopogon</taxon>
    </lineage>
</organism>
<evidence type="ECO:0000256" key="2">
    <source>
        <dbReference type="ARBA" id="ARBA00022692"/>
    </source>
</evidence>
<evidence type="ECO:0000256" key="4">
    <source>
        <dbReference type="ARBA" id="ARBA00023136"/>
    </source>
</evidence>
<dbReference type="PANTHER" id="PTHR23294:SF59">
    <property type="entry name" value="UNC93-LIKE PROTEIN C922.05C"/>
    <property type="match status" value="1"/>
</dbReference>
<feature type="transmembrane region" description="Helical" evidence="5">
    <location>
        <begin position="132"/>
        <end position="157"/>
    </location>
</feature>
<reference evidence="6 7" key="1">
    <citation type="submission" date="2016-06" db="EMBL/GenBank/DDBJ databases">
        <title>Comparative genomics of the ectomycorrhizal sister species Rhizopogon vinicolor and Rhizopogon vesiculosus (Basidiomycota: Boletales) reveals a divergence of the mating type B locus.</title>
        <authorList>
            <consortium name="DOE Joint Genome Institute"/>
            <person name="Mujic A.B."/>
            <person name="Kuo A."/>
            <person name="Tritt A."/>
            <person name="Lipzen A."/>
            <person name="Chen C."/>
            <person name="Johnson J."/>
            <person name="Sharma A."/>
            <person name="Barry K."/>
            <person name="Grigoriev I.V."/>
            <person name="Spatafora J.W."/>
        </authorList>
    </citation>
    <scope>NUCLEOTIDE SEQUENCE [LARGE SCALE GENOMIC DNA]</scope>
    <source>
        <strain evidence="6 7">AM-OR11-026</strain>
    </source>
</reference>
<dbReference type="Gene3D" id="1.20.1250.20">
    <property type="entry name" value="MFS general substrate transporter like domains"/>
    <property type="match status" value="1"/>
</dbReference>
<dbReference type="GO" id="GO:0016020">
    <property type="term" value="C:membrane"/>
    <property type="evidence" value="ECO:0007669"/>
    <property type="project" value="UniProtKB-SubCell"/>
</dbReference>
<feature type="transmembrane region" description="Helical" evidence="5">
    <location>
        <begin position="40"/>
        <end position="60"/>
    </location>
</feature>
<proteinExistence type="predicted"/>
<feature type="transmembrane region" description="Helical" evidence="5">
    <location>
        <begin position="169"/>
        <end position="190"/>
    </location>
</feature>
<keyword evidence="4 5" id="KW-0472">Membrane</keyword>
<dbReference type="Pfam" id="PF05978">
    <property type="entry name" value="UNC-93"/>
    <property type="match status" value="1"/>
</dbReference>
<evidence type="ECO:0000313" key="6">
    <source>
        <dbReference type="EMBL" id="OAX30900.1"/>
    </source>
</evidence>
<dbReference type="InParanoid" id="A0A1B7ME83"/>
<dbReference type="InterPro" id="IPR051617">
    <property type="entry name" value="UNC-93-like_regulator"/>
</dbReference>
<dbReference type="PANTHER" id="PTHR23294">
    <property type="entry name" value="ET TRANSLATION PRODUCT-RELATED"/>
    <property type="match status" value="1"/>
</dbReference>
<feature type="transmembrane region" description="Helical" evidence="5">
    <location>
        <begin position="72"/>
        <end position="90"/>
    </location>
</feature>
<keyword evidence="2 5" id="KW-0812">Transmembrane</keyword>
<dbReference type="SUPFAM" id="SSF103473">
    <property type="entry name" value="MFS general substrate transporter"/>
    <property type="match status" value="1"/>
</dbReference>
<evidence type="ECO:0000256" key="3">
    <source>
        <dbReference type="ARBA" id="ARBA00022989"/>
    </source>
</evidence>
<evidence type="ECO:0000256" key="5">
    <source>
        <dbReference type="SAM" id="Phobius"/>
    </source>
</evidence>
<comment type="subcellular location">
    <subcellularLocation>
        <location evidence="1">Membrane</location>
        <topology evidence="1">Multi-pass membrane protein</topology>
    </subcellularLocation>
</comment>
<name>A0A1B7ME83_9AGAM</name>
<feature type="transmembrane region" description="Helical" evidence="5">
    <location>
        <begin position="102"/>
        <end position="126"/>
    </location>
</feature>
<dbReference type="EMBL" id="KV449793">
    <property type="protein sequence ID" value="OAX30900.1"/>
    <property type="molecule type" value="Genomic_DNA"/>
</dbReference>
<keyword evidence="3 5" id="KW-1133">Transmembrane helix</keyword>
<dbReference type="AlphaFoldDB" id="A0A1B7ME83"/>
<dbReference type="InterPro" id="IPR010291">
    <property type="entry name" value="Ion_channel_UNC-93"/>
</dbReference>
<protein>
    <recommendedName>
        <fullName evidence="8">MFS general substrate transporter</fullName>
    </recommendedName>
</protein>
<dbReference type="STRING" id="1314800.A0A1B7ME83"/>
<dbReference type="OrthoDB" id="196103at2759"/>
<evidence type="ECO:0000313" key="7">
    <source>
        <dbReference type="Proteomes" id="UP000092154"/>
    </source>
</evidence>
<keyword evidence="7" id="KW-1185">Reference proteome</keyword>